<dbReference type="EMBL" id="CASHTH010000293">
    <property type="protein sequence ID" value="CAI7997101.1"/>
    <property type="molecule type" value="Genomic_DNA"/>
</dbReference>
<dbReference type="InterPro" id="IPR014845">
    <property type="entry name" value="GYD/TTHA1554"/>
</dbReference>
<reference evidence="2" key="1">
    <citation type="submission" date="2023-03" db="EMBL/GenBank/DDBJ databases">
        <authorList>
            <person name="Steffen K."/>
            <person name="Cardenas P."/>
        </authorList>
    </citation>
    <scope>NUCLEOTIDE SEQUENCE</scope>
</reference>
<dbReference type="Pfam" id="PF08734">
    <property type="entry name" value="GYD"/>
    <property type="match status" value="1"/>
</dbReference>
<feature type="compositionally biased region" description="Polar residues" evidence="1">
    <location>
        <begin position="11"/>
        <end position="21"/>
    </location>
</feature>
<protein>
    <submittedName>
        <fullName evidence="2">Glutamine synthetase and cystathionine beta-lyase binding protein</fullName>
    </submittedName>
</protein>
<comment type="caution">
    <text evidence="2">The sequence shown here is derived from an EMBL/GenBank/DDBJ whole genome shotgun (WGS) entry which is preliminary data.</text>
</comment>
<feature type="region of interest" description="Disordered" evidence="1">
    <location>
        <begin position="1"/>
        <end position="21"/>
    </location>
</feature>
<evidence type="ECO:0000256" key="1">
    <source>
        <dbReference type="SAM" id="MobiDB-lite"/>
    </source>
</evidence>
<feature type="compositionally biased region" description="Basic and acidic residues" evidence="1">
    <location>
        <begin position="104"/>
        <end position="113"/>
    </location>
</feature>
<dbReference type="Proteomes" id="UP001174909">
    <property type="component" value="Unassembled WGS sequence"/>
</dbReference>
<sequence>MGQDNPDLLSDSANDSETPSSKVLTQYAVLGRYDFVIITEAEDNQSAARLSLDLGVRAGLNIETLPALPIGVLSDEEHTSMLRDVAVALAVPDGPDESGQEGDDSWRLPDEPD</sequence>
<evidence type="ECO:0000313" key="2">
    <source>
        <dbReference type="EMBL" id="CAI7997101.1"/>
    </source>
</evidence>
<accession>A0AA35QYG1</accession>
<feature type="region of interest" description="Disordered" evidence="1">
    <location>
        <begin position="92"/>
        <end position="113"/>
    </location>
</feature>
<keyword evidence="3" id="KW-1185">Reference proteome</keyword>
<proteinExistence type="predicted"/>
<dbReference type="AlphaFoldDB" id="A0AA35QYG1"/>
<organism evidence="2 3">
    <name type="scientific">Geodia barretti</name>
    <name type="common">Barrett's horny sponge</name>
    <dbReference type="NCBI Taxonomy" id="519541"/>
    <lineage>
        <taxon>Eukaryota</taxon>
        <taxon>Metazoa</taxon>
        <taxon>Porifera</taxon>
        <taxon>Demospongiae</taxon>
        <taxon>Heteroscleromorpha</taxon>
        <taxon>Tetractinellida</taxon>
        <taxon>Astrophorina</taxon>
        <taxon>Geodiidae</taxon>
        <taxon>Geodia</taxon>
    </lineage>
</organism>
<gene>
    <name evidence="2" type="ORF">GBAR_LOCUS2056</name>
</gene>
<feature type="compositionally biased region" description="Acidic residues" evidence="1">
    <location>
        <begin position="94"/>
        <end position="103"/>
    </location>
</feature>
<evidence type="ECO:0000313" key="3">
    <source>
        <dbReference type="Proteomes" id="UP001174909"/>
    </source>
</evidence>
<name>A0AA35QYG1_GEOBA</name>